<proteinExistence type="predicted"/>
<dbReference type="InterPro" id="IPR012938">
    <property type="entry name" value="Glc/Sorbosone_DH"/>
</dbReference>
<gene>
    <name evidence="2" type="ORF">METZ01_LOCUS140827</name>
</gene>
<accession>A0A381ZGT7</accession>
<sequence length="240" mass="27534">MPKIFAKIIFTFTVLFSQNIDGDWDQGSYDTQLLSFQVNTFSSGYDIPWGMAFLPSGELLVTDISGSLWRVSKNGHEKRQIGNSLVVYYKGQGGLLDVQVHPDFERNHLIYLCYSDIQRKNLSHTTVARAVLNDYLLENFQIIYKAPEQLFTKISRHFGSRIVFDDAGYLYFSIGDRGVRDQAQDITLPNGKIHRIHDDGSIPEDNPFYHQKSAARTIWTYGNRNPQGLAIHPITRNIWE</sequence>
<protein>
    <recommendedName>
        <fullName evidence="1">Glucose/Sorbosone dehydrogenase domain-containing protein</fullName>
    </recommendedName>
</protein>
<dbReference type="InterPro" id="IPR011042">
    <property type="entry name" value="6-blade_b-propeller_TolB-like"/>
</dbReference>
<dbReference type="EMBL" id="UINC01021110">
    <property type="protein sequence ID" value="SVA87973.1"/>
    <property type="molecule type" value="Genomic_DNA"/>
</dbReference>
<reference evidence="2" key="1">
    <citation type="submission" date="2018-05" db="EMBL/GenBank/DDBJ databases">
        <authorList>
            <person name="Lanie J.A."/>
            <person name="Ng W.-L."/>
            <person name="Kazmierczak K.M."/>
            <person name="Andrzejewski T.M."/>
            <person name="Davidsen T.M."/>
            <person name="Wayne K.J."/>
            <person name="Tettelin H."/>
            <person name="Glass J.I."/>
            <person name="Rusch D."/>
            <person name="Podicherti R."/>
            <person name="Tsui H.-C.T."/>
            <person name="Winkler M.E."/>
        </authorList>
    </citation>
    <scope>NUCLEOTIDE SEQUENCE</scope>
</reference>
<dbReference type="AlphaFoldDB" id="A0A381ZGT7"/>
<dbReference type="PANTHER" id="PTHR19328">
    <property type="entry name" value="HEDGEHOG-INTERACTING PROTEIN"/>
    <property type="match status" value="1"/>
</dbReference>
<name>A0A381ZGT7_9ZZZZ</name>
<feature type="non-terminal residue" evidence="2">
    <location>
        <position position="240"/>
    </location>
</feature>
<dbReference type="SUPFAM" id="SSF50952">
    <property type="entry name" value="Soluble quinoprotein glucose dehydrogenase"/>
    <property type="match status" value="1"/>
</dbReference>
<dbReference type="PANTHER" id="PTHR19328:SF75">
    <property type="entry name" value="ALDOSE SUGAR DEHYDROGENASE YLII"/>
    <property type="match status" value="1"/>
</dbReference>
<organism evidence="2">
    <name type="scientific">marine metagenome</name>
    <dbReference type="NCBI Taxonomy" id="408172"/>
    <lineage>
        <taxon>unclassified sequences</taxon>
        <taxon>metagenomes</taxon>
        <taxon>ecological metagenomes</taxon>
    </lineage>
</organism>
<dbReference type="Gene3D" id="2.120.10.30">
    <property type="entry name" value="TolB, C-terminal domain"/>
    <property type="match status" value="1"/>
</dbReference>
<dbReference type="InterPro" id="IPR011041">
    <property type="entry name" value="Quinoprot_gluc/sorb_DH_b-prop"/>
</dbReference>
<dbReference type="Pfam" id="PF07995">
    <property type="entry name" value="GSDH"/>
    <property type="match status" value="1"/>
</dbReference>
<feature type="domain" description="Glucose/Sorbosone dehydrogenase" evidence="1">
    <location>
        <begin position="46"/>
        <end position="240"/>
    </location>
</feature>
<evidence type="ECO:0000259" key="1">
    <source>
        <dbReference type="Pfam" id="PF07995"/>
    </source>
</evidence>
<evidence type="ECO:0000313" key="2">
    <source>
        <dbReference type="EMBL" id="SVA87973.1"/>
    </source>
</evidence>